<keyword evidence="8" id="KW-1185">Reference proteome</keyword>
<comment type="similarity">
    <text evidence="5">Belongs to the binding-protein-dependent transport system permease family.</text>
</comment>
<evidence type="ECO:0000256" key="2">
    <source>
        <dbReference type="ARBA" id="ARBA00022692"/>
    </source>
</evidence>
<accession>E7GC76</accession>
<evidence type="ECO:0000256" key="3">
    <source>
        <dbReference type="ARBA" id="ARBA00022989"/>
    </source>
</evidence>
<dbReference type="PROSITE" id="PS50928">
    <property type="entry name" value="ABC_TM1"/>
    <property type="match status" value="2"/>
</dbReference>
<sequence>MKKNFEIKAIYWFIIVLFACFLVLPLGSLLIQSFQSQGNFSFANYIQVIGEKGFLTALQNSFLVSGLSALITTFLAFMMAYAIHYTNIPLLLKKFMKNMTMLPMLLPTITYGFAIIYSFGKQGLWTKVFGHQLFDIYGISGLLLGYVIYTLPIAFMLIHNAMEYIDKKFIIVSKLMDDNSFKTFVITLLKPMLGTLAAAFIQAFFLSFTDFGIPASVGGQFEVVASVLYNQMLGSIPNFANGAVVAMIMLLPSVLSIALLHYLERYNIRYNKISTIEFKKNALRDVFWSLIGLMINVFVLAIFMVIFIVPFIQMWPYDMSLTLNHVEAVLMEPALIGVIENSLIVAILTAITGTLVVYGAALAVARSSIHPKLKKVIETIALVTNTVPGMVIGIAYLLIFSGSPIQNTFVIIIVCNIVHFFSSPYLMMKNSLMKMNAGYETTARLMGDSWFKTILRVVTPNALSSLLEVFSYYFINAMVTVSAVIFIAGARTMVMTTKIKELQHFAKFNEIFVLSIFIFIINFIAKGLFYYFTHRKKREKTK</sequence>
<feature type="domain" description="ABC transmembrane type-1" evidence="6">
    <location>
        <begin position="58"/>
        <end position="260"/>
    </location>
</feature>
<dbReference type="CDD" id="cd06261">
    <property type="entry name" value="TM_PBP2"/>
    <property type="match status" value="1"/>
</dbReference>
<dbReference type="PROSITE" id="PS51257">
    <property type="entry name" value="PROKAR_LIPOPROTEIN"/>
    <property type="match status" value="1"/>
</dbReference>
<dbReference type="InterPro" id="IPR000515">
    <property type="entry name" value="MetI-like"/>
</dbReference>
<organism evidence="7 8">
    <name type="scientific">Coprobacillus cateniformis</name>
    <dbReference type="NCBI Taxonomy" id="100884"/>
    <lineage>
        <taxon>Bacteria</taxon>
        <taxon>Bacillati</taxon>
        <taxon>Bacillota</taxon>
        <taxon>Erysipelotrichia</taxon>
        <taxon>Erysipelotrichales</taxon>
        <taxon>Coprobacillaceae</taxon>
        <taxon>Coprobacillus</taxon>
    </lineage>
</organism>
<evidence type="ECO:0000259" key="6">
    <source>
        <dbReference type="PROSITE" id="PS50928"/>
    </source>
</evidence>
<dbReference type="STRING" id="100884.GCA_000269565_00019"/>
<keyword evidence="5" id="KW-0813">Transport</keyword>
<feature type="transmembrane region" description="Helical" evidence="5">
    <location>
        <begin position="405"/>
        <end position="426"/>
    </location>
</feature>
<dbReference type="EMBL" id="ADKX01000039">
    <property type="protein sequence ID" value="EFW04085.1"/>
    <property type="molecule type" value="Genomic_DNA"/>
</dbReference>
<proteinExistence type="inferred from homology"/>
<dbReference type="GO" id="GO:0055085">
    <property type="term" value="P:transmembrane transport"/>
    <property type="evidence" value="ECO:0007669"/>
    <property type="project" value="InterPro"/>
</dbReference>
<feature type="transmembrane region" description="Helical" evidence="5">
    <location>
        <begin position="470"/>
        <end position="491"/>
    </location>
</feature>
<feature type="transmembrane region" description="Helical" evidence="5">
    <location>
        <begin position="343"/>
        <end position="364"/>
    </location>
</feature>
<protein>
    <recommendedName>
        <fullName evidence="6">ABC transmembrane type-1 domain-containing protein</fullName>
    </recommendedName>
</protein>
<keyword evidence="3 5" id="KW-1133">Transmembrane helix</keyword>
<evidence type="ECO:0000313" key="8">
    <source>
        <dbReference type="Proteomes" id="UP000003157"/>
    </source>
</evidence>
<dbReference type="Gene3D" id="1.10.3720.10">
    <property type="entry name" value="MetI-like"/>
    <property type="match status" value="2"/>
</dbReference>
<dbReference type="OrthoDB" id="725at2"/>
<feature type="transmembrane region" description="Helical" evidence="5">
    <location>
        <begin position="139"/>
        <end position="162"/>
    </location>
</feature>
<keyword evidence="2 5" id="KW-0812">Transmembrane</keyword>
<dbReference type="GeneID" id="78227957"/>
<feature type="transmembrane region" description="Helical" evidence="5">
    <location>
        <begin position="62"/>
        <end position="83"/>
    </location>
</feature>
<dbReference type="InterPro" id="IPR035906">
    <property type="entry name" value="MetI-like_sf"/>
</dbReference>
<feature type="transmembrane region" description="Helical" evidence="5">
    <location>
        <begin position="286"/>
        <end position="312"/>
    </location>
</feature>
<feature type="transmembrane region" description="Helical" evidence="5">
    <location>
        <begin position="511"/>
        <end position="532"/>
    </location>
</feature>
<evidence type="ECO:0000256" key="4">
    <source>
        <dbReference type="ARBA" id="ARBA00023136"/>
    </source>
</evidence>
<dbReference type="PANTHER" id="PTHR43496:SF1">
    <property type="entry name" value="POLYGALACTURONAN_RHAMNOGALACTURONAN TRANSPORT SYSTEM PERMEASE PROTEIN YTEP"/>
    <property type="match status" value="1"/>
</dbReference>
<reference evidence="7 8" key="1">
    <citation type="submission" date="2010-12" db="EMBL/GenBank/DDBJ databases">
        <title>The Genome Sequence of Coprobacillus sp. strain 29_1.</title>
        <authorList>
            <consortium name="The Broad Institute Genome Sequencing Platform"/>
            <person name="Earl A."/>
            <person name="Ward D."/>
            <person name="Feldgarden M."/>
            <person name="Gevers D."/>
            <person name="Daigneault M."/>
            <person name="Sibley C.D."/>
            <person name="White A."/>
            <person name="Strauss J."/>
            <person name="Allen-Vercoe E."/>
            <person name="Young S.K."/>
            <person name="Zeng Q."/>
            <person name="Gargeya S."/>
            <person name="Fitzgerald M."/>
            <person name="Haas B."/>
            <person name="Abouelleil A."/>
            <person name="Alvarado L."/>
            <person name="Arachchi H.M."/>
            <person name="Berlin A."/>
            <person name="Brown A."/>
            <person name="Chapman S.B."/>
            <person name="Chen Z."/>
            <person name="Dunbar C."/>
            <person name="Freedman E."/>
            <person name="Gearin G."/>
            <person name="Gellesch M."/>
            <person name="Goldberg J."/>
            <person name="Griggs A."/>
            <person name="Gujja S."/>
            <person name="Heilman E."/>
            <person name="Heiman D."/>
            <person name="Howarth C."/>
            <person name="Larson L."/>
            <person name="Lui A."/>
            <person name="MacDonald P.J.P."/>
            <person name="Mehta T."/>
            <person name="Montmayeur A."/>
            <person name="Murphy C."/>
            <person name="Neiman D."/>
            <person name="Pearson M."/>
            <person name="Priest M."/>
            <person name="Roberts A."/>
            <person name="Saif S."/>
            <person name="Shea T."/>
            <person name="Shenoy N."/>
            <person name="Sisk P."/>
            <person name="Stolte C."/>
            <person name="Sykes S."/>
            <person name="White J."/>
            <person name="Yandava C."/>
            <person name="Nusbaum C."/>
            <person name="Birren B."/>
        </authorList>
    </citation>
    <scope>NUCLEOTIDE SEQUENCE [LARGE SCALE GENOMIC DNA]</scope>
    <source>
        <strain evidence="7 8">29_1</strain>
    </source>
</reference>
<dbReference type="RefSeq" id="WP_008789456.1">
    <property type="nucleotide sequence ID" value="NZ_AKCB01000001.1"/>
</dbReference>
<dbReference type="AlphaFoldDB" id="E7GC76"/>
<evidence type="ECO:0000256" key="1">
    <source>
        <dbReference type="ARBA" id="ARBA00004141"/>
    </source>
</evidence>
<gene>
    <name evidence="7" type="ORF">HMPREF9488_02368</name>
</gene>
<feature type="transmembrane region" description="Helical" evidence="5">
    <location>
        <begin position="376"/>
        <end position="399"/>
    </location>
</feature>
<feature type="domain" description="ABC transmembrane type-1" evidence="6">
    <location>
        <begin position="339"/>
        <end position="529"/>
    </location>
</feature>
<name>E7GC76_9FIRM</name>
<dbReference type="eggNOG" id="COG1178">
    <property type="taxonomic scope" value="Bacteria"/>
</dbReference>
<dbReference type="GO" id="GO:0005886">
    <property type="term" value="C:plasma membrane"/>
    <property type="evidence" value="ECO:0007669"/>
    <property type="project" value="UniProtKB-SubCell"/>
</dbReference>
<dbReference type="Pfam" id="PF00528">
    <property type="entry name" value="BPD_transp_1"/>
    <property type="match status" value="2"/>
</dbReference>
<evidence type="ECO:0000313" key="7">
    <source>
        <dbReference type="EMBL" id="EFW04085.1"/>
    </source>
</evidence>
<evidence type="ECO:0000256" key="5">
    <source>
        <dbReference type="RuleBase" id="RU363032"/>
    </source>
</evidence>
<dbReference type="PANTHER" id="PTHR43496">
    <property type="entry name" value="PROTEIN LPLB"/>
    <property type="match status" value="1"/>
</dbReference>
<feature type="transmembrane region" description="Helical" evidence="5">
    <location>
        <begin position="239"/>
        <end position="263"/>
    </location>
</feature>
<dbReference type="HOGENOM" id="CLU_021838_1_2_9"/>
<feature type="transmembrane region" description="Helical" evidence="5">
    <location>
        <begin position="9"/>
        <end position="31"/>
    </location>
</feature>
<comment type="caution">
    <text evidence="7">The sequence shown here is derived from an EMBL/GenBank/DDBJ whole genome shotgun (WGS) entry which is preliminary data.</text>
</comment>
<comment type="subcellular location">
    <subcellularLocation>
        <location evidence="5">Cell membrane</location>
        <topology evidence="5">Multi-pass membrane protein</topology>
    </subcellularLocation>
    <subcellularLocation>
        <location evidence="1">Membrane</location>
        <topology evidence="1">Multi-pass membrane protein</topology>
    </subcellularLocation>
</comment>
<feature type="transmembrane region" description="Helical" evidence="5">
    <location>
        <begin position="183"/>
        <end position="205"/>
    </location>
</feature>
<keyword evidence="4 5" id="KW-0472">Membrane</keyword>
<dbReference type="SUPFAM" id="SSF161098">
    <property type="entry name" value="MetI-like"/>
    <property type="match status" value="2"/>
</dbReference>
<dbReference type="Proteomes" id="UP000003157">
    <property type="component" value="Unassembled WGS sequence"/>
</dbReference>
<feature type="transmembrane region" description="Helical" evidence="5">
    <location>
        <begin position="95"/>
        <end position="119"/>
    </location>
</feature>